<accession>A0AAD4NV99</accession>
<name>A0AAD4NV99_9PLEO</name>
<keyword evidence="6" id="KW-1185">Reference proteome</keyword>
<dbReference type="InterPro" id="IPR049818">
    <property type="entry name" value="Expansin_EXLX1-like"/>
</dbReference>
<evidence type="ECO:0000256" key="2">
    <source>
        <dbReference type="SAM" id="MobiDB-lite"/>
    </source>
</evidence>
<dbReference type="InterPro" id="IPR007112">
    <property type="entry name" value="Expansin/allergen_DPBB_dom"/>
</dbReference>
<dbReference type="InterPro" id="IPR036908">
    <property type="entry name" value="RlpA-like_sf"/>
</dbReference>
<feature type="domain" description="Expansin-like EG45" evidence="4">
    <location>
        <begin position="219"/>
        <end position="306"/>
    </location>
</feature>
<dbReference type="CDD" id="cd22272">
    <property type="entry name" value="DPBB_EXLX1-like"/>
    <property type="match status" value="1"/>
</dbReference>
<dbReference type="Proteomes" id="UP001199106">
    <property type="component" value="Unassembled WGS sequence"/>
</dbReference>
<dbReference type="Gene3D" id="2.40.40.10">
    <property type="entry name" value="RlpA-like domain"/>
    <property type="match status" value="1"/>
</dbReference>
<proteinExistence type="predicted"/>
<evidence type="ECO:0000313" key="6">
    <source>
        <dbReference type="Proteomes" id="UP001199106"/>
    </source>
</evidence>
<sequence>MKSTFFSLLPIAGLAVAESVCTQKTVTTTAYETVYETVKPTLVADATASQSGACSSKSTVYTTTHEKVYVTVPAGAATPDAVGETSTSTRTTETYTTVTVRPTGGYFGNFSTSALFKPEASSKAPSYPTMSIAPTTQLDYSSLAYTPVPQSEAVKSYEAAQSSSAVVVPTSESKTPAAYTSAAPAPAASEPASNTDYSATSPGGSKRGEATFYGGNTSGGMCSFTGYTIPAGVFGTALSDSNWDNSGNCGVCVSVTGPDGNKITAMVTDQCPGCGPNHLDLYPDAFAKLAEPSKGIVPISWDVVPCGITTPLVLKNKDGTSKHWFSMQVMNSNVPVSKLEVSTDGGATWQATTRKEYNYFENPAGFGTDSVDVKVTNGEGKSIVVKSVSIAASSKKTAGSNFV</sequence>
<evidence type="ECO:0000256" key="1">
    <source>
        <dbReference type="ARBA" id="ARBA00022729"/>
    </source>
</evidence>
<dbReference type="PANTHER" id="PTHR31836">
    <property type="match status" value="1"/>
</dbReference>
<dbReference type="InterPro" id="IPR009009">
    <property type="entry name" value="RlpA-like_DPBB"/>
</dbReference>
<protein>
    <recommendedName>
        <fullName evidence="4">Expansin-like EG45 domain-containing protein</fullName>
    </recommendedName>
</protein>
<comment type="caution">
    <text evidence="5">The sequence shown here is derived from an EMBL/GenBank/DDBJ whole genome shotgun (WGS) entry which is preliminary data.</text>
</comment>
<dbReference type="NCBIfam" id="NF041144">
    <property type="entry name" value="expansin_EXLX1"/>
    <property type="match status" value="1"/>
</dbReference>
<dbReference type="Gene3D" id="2.60.40.760">
    <property type="entry name" value="Expansin, cellulose-binding-like domain"/>
    <property type="match status" value="1"/>
</dbReference>
<dbReference type="SUPFAM" id="SSF50685">
    <property type="entry name" value="Barwin-like endoglucanases"/>
    <property type="match status" value="1"/>
</dbReference>
<dbReference type="InterPro" id="IPR051477">
    <property type="entry name" value="Expansin_CellWall"/>
</dbReference>
<feature type="compositionally biased region" description="Low complexity" evidence="2">
    <location>
        <begin position="173"/>
        <end position="193"/>
    </location>
</feature>
<feature type="compositionally biased region" description="Polar residues" evidence="2">
    <location>
        <begin position="194"/>
        <end position="203"/>
    </location>
</feature>
<keyword evidence="1 3" id="KW-0732">Signal</keyword>
<feature type="region of interest" description="Disordered" evidence="2">
    <location>
        <begin position="160"/>
        <end position="206"/>
    </location>
</feature>
<organism evidence="5 6">
    <name type="scientific">Alternaria panax</name>
    <dbReference type="NCBI Taxonomy" id="48097"/>
    <lineage>
        <taxon>Eukaryota</taxon>
        <taxon>Fungi</taxon>
        <taxon>Dikarya</taxon>
        <taxon>Ascomycota</taxon>
        <taxon>Pezizomycotina</taxon>
        <taxon>Dothideomycetes</taxon>
        <taxon>Pleosporomycetidae</taxon>
        <taxon>Pleosporales</taxon>
        <taxon>Pleosporineae</taxon>
        <taxon>Pleosporaceae</taxon>
        <taxon>Alternaria</taxon>
        <taxon>Alternaria sect. Panax</taxon>
    </lineage>
</organism>
<evidence type="ECO:0000313" key="5">
    <source>
        <dbReference type="EMBL" id="KAG9195952.1"/>
    </source>
</evidence>
<dbReference type="PROSITE" id="PS50842">
    <property type="entry name" value="EXPANSIN_EG45"/>
    <property type="match status" value="1"/>
</dbReference>
<dbReference type="Pfam" id="PF03330">
    <property type="entry name" value="DPBB_1"/>
    <property type="match status" value="1"/>
</dbReference>
<reference evidence="5" key="1">
    <citation type="submission" date="2021-07" db="EMBL/GenBank/DDBJ databases">
        <title>Genome Resource of American Ginseng Black Spot Pathogen Alternaria panax.</title>
        <authorList>
            <person name="Qiu C."/>
            <person name="Wang W."/>
            <person name="Liu Z."/>
        </authorList>
    </citation>
    <scope>NUCLEOTIDE SEQUENCE</scope>
    <source>
        <strain evidence="5">BNCC115425</strain>
    </source>
</reference>
<dbReference type="SUPFAM" id="SSF49590">
    <property type="entry name" value="PHL pollen allergen"/>
    <property type="match status" value="1"/>
</dbReference>
<dbReference type="EMBL" id="JAANER010000001">
    <property type="protein sequence ID" value="KAG9195952.1"/>
    <property type="molecule type" value="Genomic_DNA"/>
</dbReference>
<gene>
    <name evidence="5" type="ORF">G6011_01073</name>
</gene>
<evidence type="ECO:0000259" key="4">
    <source>
        <dbReference type="PROSITE" id="PS50842"/>
    </source>
</evidence>
<dbReference type="InterPro" id="IPR036749">
    <property type="entry name" value="Expansin_CBD_sf"/>
</dbReference>
<feature type="chain" id="PRO_5042239176" description="Expansin-like EG45 domain-containing protein" evidence="3">
    <location>
        <begin position="18"/>
        <end position="403"/>
    </location>
</feature>
<feature type="signal peptide" evidence="3">
    <location>
        <begin position="1"/>
        <end position="17"/>
    </location>
</feature>
<dbReference type="PANTHER" id="PTHR31836:SF21">
    <property type="entry name" value="EXPANSIN-LIKE PROTEIN 7"/>
    <property type="match status" value="1"/>
</dbReference>
<evidence type="ECO:0000256" key="3">
    <source>
        <dbReference type="SAM" id="SignalP"/>
    </source>
</evidence>
<dbReference type="AlphaFoldDB" id="A0AAD4NV99"/>